<dbReference type="EMBL" id="CAJNNW010033977">
    <property type="protein sequence ID" value="CAE8721158.1"/>
    <property type="molecule type" value="Genomic_DNA"/>
</dbReference>
<dbReference type="InterPro" id="IPR043472">
    <property type="entry name" value="Macro_dom-like"/>
</dbReference>
<accession>A0A813LA91</accession>
<dbReference type="Proteomes" id="UP000626109">
    <property type="component" value="Unassembled WGS sequence"/>
</dbReference>
<evidence type="ECO:0000313" key="2">
    <source>
        <dbReference type="EMBL" id="CAE8721158.1"/>
    </source>
</evidence>
<evidence type="ECO:0008006" key="4">
    <source>
        <dbReference type="Google" id="ProtNLM"/>
    </source>
</evidence>
<reference evidence="2" key="1">
    <citation type="submission" date="2021-02" db="EMBL/GenBank/DDBJ databases">
        <authorList>
            <person name="Dougan E. K."/>
            <person name="Rhodes N."/>
            <person name="Thang M."/>
            <person name="Chan C."/>
        </authorList>
    </citation>
    <scope>NUCLEOTIDE SEQUENCE</scope>
</reference>
<dbReference type="PANTHER" id="PTHR35596">
    <property type="entry name" value="DUF2263 DOMAIN-CONTAINING PROTEIN"/>
    <property type="match status" value="1"/>
</dbReference>
<protein>
    <recommendedName>
        <fullName evidence="4">Macro domain-containing protein</fullName>
    </recommendedName>
</protein>
<gene>
    <name evidence="2" type="ORF">PGLA2088_LOCUS41766</name>
</gene>
<evidence type="ECO:0000313" key="3">
    <source>
        <dbReference type="Proteomes" id="UP000626109"/>
    </source>
</evidence>
<evidence type="ECO:0000256" key="1">
    <source>
        <dbReference type="SAM" id="MobiDB-lite"/>
    </source>
</evidence>
<organism evidence="2 3">
    <name type="scientific">Polarella glacialis</name>
    <name type="common">Dinoflagellate</name>
    <dbReference type="NCBI Taxonomy" id="89957"/>
    <lineage>
        <taxon>Eukaryota</taxon>
        <taxon>Sar</taxon>
        <taxon>Alveolata</taxon>
        <taxon>Dinophyceae</taxon>
        <taxon>Suessiales</taxon>
        <taxon>Suessiaceae</taxon>
        <taxon>Polarella</taxon>
    </lineage>
</organism>
<dbReference type="PANTHER" id="PTHR35596:SF1">
    <property type="entry name" value="MICROBIAL-TYPE PARG CATALYTIC DOMAIN-CONTAINING PROTEIN"/>
    <property type="match status" value="1"/>
</dbReference>
<dbReference type="AlphaFoldDB" id="A0A813LA91"/>
<proteinExistence type="predicted"/>
<comment type="caution">
    <text evidence="2">The sequence shown here is derived from an EMBL/GenBank/DDBJ whole genome shotgun (WGS) entry which is preliminary data.</text>
</comment>
<dbReference type="Gene3D" id="3.40.220.10">
    <property type="entry name" value="Leucine Aminopeptidase, subunit E, domain 1"/>
    <property type="match status" value="1"/>
</dbReference>
<feature type="non-terminal residue" evidence="2">
    <location>
        <position position="357"/>
    </location>
</feature>
<name>A0A813LA91_POLGL</name>
<sequence length="357" mass="38974">MSARRAVPHGGVFEGLRSAGPSPEQALRAPRLTEELRVAQSLEPGLDDFRKLQPSQVVGRLQLAKQELAEQRAQVAAALFVGTAQACLKGSYWAPSFGAPGAEEVDCRHFVRPISCVHPATKMPSASSLQARNEGLTITCLQGCNELDAALQLASSRECRHVAIIRCTGMDDPREVRRYSNIFEDQLFLRTTYFQAFERMAEDLHESPQEVLKQGGLIYTSGVGILRGAVAEGAPWVHRPPQVDVIWLTLPARPMLAEQELYGLQEQRDLVASALDRAFAWAAAHGADAVVMPPLGCGTHGCKHPRLQMAGLIHEVAQMHAKHLPAVCVASDHPLHCEASWWDDFAAGVREGRPVPP</sequence>
<feature type="region of interest" description="Disordered" evidence="1">
    <location>
        <begin position="1"/>
        <end position="24"/>
    </location>
</feature>